<gene>
    <name evidence="1" type="primary">81</name>
    <name evidence="1" type="ORF">SEA_TRUSTIBOI_81</name>
</gene>
<organism evidence="1 2">
    <name type="scientific">Arthrobacter phage Trustiboi</name>
    <dbReference type="NCBI Taxonomy" id="2951391"/>
    <lineage>
        <taxon>Viruses</taxon>
        <taxon>Duplodnaviria</taxon>
        <taxon>Heunggongvirae</taxon>
        <taxon>Uroviricota</taxon>
        <taxon>Caudoviricetes</taxon>
        <taxon>Gordonvirus</taxon>
        <taxon>Gordonvirus trustiboi</taxon>
    </lineage>
</organism>
<sequence>MLPQAKVTLMVETFNGVDIIEIPLASAPEMSMGAEFDPESTTAPEQVFGFNCYALYDIDQNLVARKESKPGVTMEWAILDMAREILRKRAEQ</sequence>
<evidence type="ECO:0000313" key="2">
    <source>
        <dbReference type="Proteomes" id="UP001060462"/>
    </source>
</evidence>
<evidence type="ECO:0000313" key="1">
    <source>
        <dbReference type="EMBL" id="UTN91642.1"/>
    </source>
</evidence>
<dbReference type="KEGG" id="vg:79993792"/>
<name>A0A9E7SZI0_9CAUD</name>
<dbReference type="GeneID" id="79993792"/>
<keyword evidence="2" id="KW-1185">Reference proteome</keyword>
<dbReference type="RefSeq" id="YP_010750442.1">
    <property type="nucleotide sequence ID" value="NC_073333.1"/>
</dbReference>
<reference evidence="1" key="1">
    <citation type="submission" date="2022-05" db="EMBL/GenBank/DDBJ databases">
        <authorList>
            <person name="McPherson G."/>
            <person name="Aboshahba S."/>
            <person name="Velasquez R.J."/>
            <person name="Khalil K.J."/>
            <person name="Slawienski A."/>
            <person name="Mohn C.E."/>
            <person name="McDevitt M.R."/>
            <person name="Ramamoorthy Y."/>
            <person name="Booton G."/>
            <person name="Daniels C.J."/>
            <person name="Ball S.L."/>
            <person name="Garlena R.A."/>
            <person name="Russell D.A."/>
            <person name="Jacobs-Sera D."/>
            <person name="Hatfull G.F."/>
        </authorList>
    </citation>
    <scope>NUCLEOTIDE SEQUENCE</scope>
</reference>
<dbReference type="EMBL" id="ON456335">
    <property type="protein sequence ID" value="UTN91642.1"/>
    <property type="molecule type" value="Genomic_DNA"/>
</dbReference>
<protein>
    <submittedName>
        <fullName evidence="1">Uncharacterized protein</fullName>
    </submittedName>
</protein>
<accession>A0A9E7SZI0</accession>
<proteinExistence type="predicted"/>
<dbReference type="Proteomes" id="UP001060462">
    <property type="component" value="Segment"/>
</dbReference>